<feature type="compositionally biased region" description="Acidic residues" evidence="1">
    <location>
        <begin position="29"/>
        <end position="58"/>
    </location>
</feature>
<evidence type="ECO:0000313" key="3">
    <source>
        <dbReference type="Proteomes" id="UP000824469"/>
    </source>
</evidence>
<dbReference type="EMBL" id="JAHRHJ020000005">
    <property type="protein sequence ID" value="KAH9314445.1"/>
    <property type="molecule type" value="Genomic_DNA"/>
</dbReference>
<proteinExistence type="predicted"/>
<name>A0AA38G224_TAXCH</name>
<feature type="region of interest" description="Disordered" evidence="1">
    <location>
        <begin position="104"/>
        <end position="139"/>
    </location>
</feature>
<dbReference type="AlphaFoldDB" id="A0AA38G224"/>
<evidence type="ECO:0000313" key="2">
    <source>
        <dbReference type="EMBL" id="KAH9314445.1"/>
    </source>
</evidence>
<evidence type="ECO:0000256" key="1">
    <source>
        <dbReference type="SAM" id="MobiDB-lite"/>
    </source>
</evidence>
<protein>
    <submittedName>
        <fullName evidence="2">Uncharacterized protein</fullName>
    </submittedName>
</protein>
<feature type="non-terminal residue" evidence="2">
    <location>
        <position position="1"/>
    </location>
</feature>
<feature type="non-terminal residue" evidence="2">
    <location>
        <position position="139"/>
    </location>
</feature>
<sequence length="139" mass="15041">RCVVHARMAVGAPQAPLLQIGVTPSHSGEEDEPIDLDSNFEEDAGDDMEGESVEEEDEGVRPSEGDDSDPEWHDTQEILIAAHEEASTERETLVLEEALGGDDESMIGHHHASGFEEAPQPPPPPAVIASDPTWMPRDL</sequence>
<dbReference type="Proteomes" id="UP000824469">
    <property type="component" value="Unassembled WGS sequence"/>
</dbReference>
<comment type="caution">
    <text evidence="2">The sequence shown here is derived from an EMBL/GenBank/DDBJ whole genome shotgun (WGS) entry which is preliminary data.</text>
</comment>
<organism evidence="2 3">
    <name type="scientific">Taxus chinensis</name>
    <name type="common">Chinese yew</name>
    <name type="synonym">Taxus wallichiana var. chinensis</name>
    <dbReference type="NCBI Taxonomy" id="29808"/>
    <lineage>
        <taxon>Eukaryota</taxon>
        <taxon>Viridiplantae</taxon>
        <taxon>Streptophyta</taxon>
        <taxon>Embryophyta</taxon>
        <taxon>Tracheophyta</taxon>
        <taxon>Spermatophyta</taxon>
        <taxon>Pinopsida</taxon>
        <taxon>Pinidae</taxon>
        <taxon>Conifers II</taxon>
        <taxon>Cupressales</taxon>
        <taxon>Taxaceae</taxon>
        <taxon>Taxus</taxon>
    </lineage>
</organism>
<keyword evidence="3" id="KW-1185">Reference proteome</keyword>
<gene>
    <name evidence="2" type="ORF">KI387_023072</name>
</gene>
<accession>A0AA38G224</accession>
<reference evidence="2 3" key="1">
    <citation type="journal article" date="2021" name="Nat. Plants">
        <title>The Taxus genome provides insights into paclitaxel biosynthesis.</title>
        <authorList>
            <person name="Xiong X."/>
            <person name="Gou J."/>
            <person name="Liao Q."/>
            <person name="Li Y."/>
            <person name="Zhou Q."/>
            <person name="Bi G."/>
            <person name="Li C."/>
            <person name="Du R."/>
            <person name="Wang X."/>
            <person name="Sun T."/>
            <person name="Guo L."/>
            <person name="Liang H."/>
            <person name="Lu P."/>
            <person name="Wu Y."/>
            <person name="Zhang Z."/>
            <person name="Ro D.K."/>
            <person name="Shang Y."/>
            <person name="Huang S."/>
            <person name="Yan J."/>
        </authorList>
    </citation>
    <scope>NUCLEOTIDE SEQUENCE [LARGE SCALE GENOMIC DNA]</scope>
    <source>
        <strain evidence="2">Ta-2019</strain>
    </source>
</reference>
<feature type="compositionally biased region" description="Basic and acidic residues" evidence="1">
    <location>
        <begin position="59"/>
        <end position="78"/>
    </location>
</feature>
<feature type="region of interest" description="Disordered" evidence="1">
    <location>
        <begin position="17"/>
        <end position="78"/>
    </location>
</feature>